<dbReference type="AlphaFoldDB" id="A0A811NFW9"/>
<dbReference type="EMBL" id="CAJGYO010000003">
    <property type="protein sequence ID" value="CAD6221135.1"/>
    <property type="molecule type" value="Genomic_DNA"/>
</dbReference>
<name>A0A811NFW9_9POAL</name>
<gene>
    <name evidence="2" type="ORF">NCGR_LOCUS14533</name>
</gene>
<sequence>MKKVLQNPVPLEFPLPLGPGAEQEEGGEFGQEEGGKRTKKTYRLGMEYVDYVAENPLPPLYQSVPSFDLGFIELQERFVAKQMAEREERDSILKQLEEFGYADVEIRRRRDSQVRIGYVPLQIMGCAKLVHVTKDRNKPLLV</sequence>
<comment type="caution">
    <text evidence="2">The sequence shown here is derived from an EMBL/GenBank/DDBJ whole genome shotgun (WGS) entry which is preliminary data.</text>
</comment>
<dbReference type="Proteomes" id="UP000604825">
    <property type="component" value="Unassembled WGS sequence"/>
</dbReference>
<evidence type="ECO:0000313" key="3">
    <source>
        <dbReference type="Proteomes" id="UP000604825"/>
    </source>
</evidence>
<keyword evidence="3" id="KW-1185">Reference proteome</keyword>
<proteinExistence type="predicted"/>
<dbReference type="OrthoDB" id="10607621at2759"/>
<protein>
    <submittedName>
        <fullName evidence="2">Uncharacterized protein</fullName>
    </submittedName>
</protein>
<accession>A0A811NFW9</accession>
<evidence type="ECO:0000313" key="2">
    <source>
        <dbReference type="EMBL" id="CAD6221135.1"/>
    </source>
</evidence>
<reference evidence="2" key="1">
    <citation type="submission" date="2020-10" db="EMBL/GenBank/DDBJ databases">
        <authorList>
            <person name="Han B."/>
            <person name="Lu T."/>
            <person name="Zhao Q."/>
            <person name="Huang X."/>
            <person name="Zhao Y."/>
        </authorList>
    </citation>
    <scope>NUCLEOTIDE SEQUENCE</scope>
</reference>
<feature type="compositionally biased region" description="Acidic residues" evidence="1">
    <location>
        <begin position="22"/>
        <end position="31"/>
    </location>
</feature>
<organism evidence="2 3">
    <name type="scientific">Miscanthus lutarioriparius</name>
    <dbReference type="NCBI Taxonomy" id="422564"/>
    <lineage>
        <taxon>Eukaryota</taxon>
        <taxon>Viridiplantae</taxon>
        <taxon>Streptophyta</taxon>
        <taxon>Embryophyta</taxon>
        <taxon>Tracheophyta</taxon>
        <taxon>Spermatophyta</taxon>
        <taxon>Magnoliopsida</taxon>
        <taxon>Liliopsida</taxon>
        <taxon>Poales</taxon>
        <taxon>Poaceae</taxon>
        <taxon>PACMAD clade</taxon>
        <taxon>Panicoideae</taxon>
        <taxon>Andropogonodae</taxon>
        <taxon>Andropogoneae</taxon>
        <taxon>Saccharinae</taxon>
        <taxon>Miscanthus</taxon>
    </lineage>
</organism>
<evidence type="ECO:0000256" key="1">
    <source>
        <dbReference type="SAM" id="MobiDB-lite"/>
    </source>
</evidence>
<feature type="region of interest" description="Disordered" evidence="1">
    <location>
        <begin position="1"/>
        <end position="38"/>
    </location>
</feature>